<comment type="caution">
    <text evidence="7">The sequence shown here is derived from an EMBL/GenBank/DDBJ whole genome shotgun (WGS) entry which is preliminary data.</text>
</comment>
<evidence type="ECO:0000313" key="8">
    <source>
        <dbReference type="Proteomes" id="UP000626109"/>
    </source>
</evidence>
<dbReference type="CDD" id="cd22976">
    <property type="entry name" value="DD_EFCAB10"/>
    <property type="match status" value="1"/>
</dbReference>
<feature type="domain" description="Aminoacyl-transfer RNA synthetases class-II family profile" evidence="6">
    <location>
        <begin position="112"/>
        <end position="350"/>
    </location>
</feature>
<keyword evidence="4" id="KW-0030">Aminoacyl-tRNA synthetase</keyword>
<proteinExistence type="predicted"/>
<dbReference type="PANTHER" id="PTHR43382:SF2">
    <property type="entry name" value="BIFUNCTIONAL GLUTAMATE_PROLINE--TRNA LIGASE"/>
    <property type="match status" value="1"/>
</dbReference>
<dbReference type="SUPFAM" id="SSF47391">
    <property type="entry name" value="Dimerization-anchoring domain of cAMP-dependent PK regulatory subunit"/>
    <property type="match status" value="1"/>
</dbReference>
<dbReference type="SUPFAM" id="SSF55681">
    <property type="entry name" value="Class II aaRS and biotin synthetases"/>
    <property type="match status" value="1"/>
</dbReference>
<dbReference type="GO" id="GO:0005524">
    <property type="term" value="F:ATP binding"/>
    <property type="evidence" value="ECO:0007669"/>
    <property type="project" value="UniProtKB-KW"/>
</dbReference>
<evidence type="ECO:0000256" key="1">
    <source>
        <dbReference type="ARBA" id="ARBA00022598"/>
    </source>
</evidence>
<dbReference type="PANTHER" id="PTHR43382">
    <property type="entry name" value="PROLYL-TRNA SYNTHETASE"/>
    <property type="match status" value="1"/>
</dbReference>
<dbReference type="InterPro" id="IPR006195">
    <property type="entry name" value="aa-tRNA-synth_II"/>
</dbReference>
<dbReference type="InterPro" id="IPR002314">
    <property type="entry name" value="aa-tRNA-synt_IIb"/>
</dbReference>
<evidence type="ECO:0000256" key="3">
    <source>
        <dbReference type="ARBA" id="ARBA00022840"/>
    </source>
</evidence>
<evidence type="ECO:0000256" key="2">
    <source>
        <dbReference type="ARBA" id="ARBA00022741"/>
    </source>
</evidence>
<dbReference type="InterPro" id="IPR045864">
    <property type="entry name" value="aa-tRNA-synth_II/BPL/LPL"/>
</dbReference>
<evidence type="ECO:0000256" key="4">
    <source>
        <dbReference type="ARBA" id="ARBA00023146"/>
    </source>
</evidence>
<dbReference type="EMBL" id="CAJNNW010009192">
    <property type="protein sequence ID" value="CAE8650781.1"/>
    <property type="molecule type" value="Genomic_DNA"/>
</dbReference>
<reference evidence="7" key="1">
    <citation type="submission" date="2021-02" db="EMBL/GenBank/DDBJ databases">
        <authorList>
            <person name="Dougan E. K."/>
            <person name="Rhodes N."/>
            <person name="Thang M."/>
            <person name="Chan C."/>
        </authorList>
    </citation>
    <scope>NUCLEOTIDE SEQUENCE</scope>
</reference>
<keyword evidence="2" id="KW-0547">Nucleotide-binding</keyword>
<dbReference type="Proteomes" id="UP000626109">
    <property type="component" value="Unassembled WGS sequence"/>
</dbReference>
<organism evidence="7 8">
    <name type="scientific">Polarella glacialis</name>
    <name type="common">Dinoflagellate</name>
    <dbReference type="NCBI Taxonomy" id="89957"/>
    <lineage>
        <taxon>Eukaryota</taxon>
        <taxon>Sar</taxon>
        <taxon>Alveolata</taxon>
        <taxon>Dinophyceae</taxon>
        <taxon>Suessiales</taxon>
        <taxon>Suessiaceae</taxon>
        <taxon>Polarella</taxon>
    </lineage>
</organism>
<evidence type="ECO:0000259" key="6">
    <source>
        <dbReference type="PROSITE" id="PS50862"/>
    </source>
</evidence>
<feature type="region of interest" description="Disordered" evidence="5">
    <location>
        <begin position="62"/>
        <end position="114"/>
    </location>
</feature>
<protein>
    <recommendedName>
        <fullName evidence="6">Aminoacyl-transfer RNA synthetases class-II family profile domain-containing protein</fullName>
    </recommendedName>
</protein>
<dbReference type="Pfam" id="PF00587">
    <property type="entry name" value="tRNA-synt_2b"/>
    <property type="match status" value="1"/>
</dbReference>
<evidence type="ECO:0000313" key="7">
    <source>
        <dbReference type="EMBL" id="CAE8650781.1"/>
    </source>
</evidence>
<evidence type="ECO:0000256" key="5">
    <source>
        <dbReference type="SAM" id="MobiDB-lite"/>
    </source>
</evidence>
<gene>
    <name evidence="7" type="ORF">PGLA2088_LOCUS8573</name>
</gene>
<dbReference type="AlphaFoldDB" id="A0A813IJT4"/>
<feature type="compositionally biased region" description="Polar residues" evidence="5">
    <location>
        <begin position="62"/>
        <end position="73"/>
    </location>
</feature>
<dbReference type="PROSITE" id="PS50862">
    <property type="entry name" value="AA_TRNA_LIGASE_II"/>
    <property type="match status" value="1"/>
</dbReference>
<keyword evidence="3" id="KW-0067">ATP-binding</keyword>
<dbReference type="GO" id="GO:0006433">
    <property type="term" value="P:prolyl-tRNA aminoacylation"/>
    <property type="evidence" value="ECO:0007669"/>
    <property type="project" value="InterPro"/>
</dbReference>
<feature type="compositionally biased region" description="Basic and acidic residues" evidence="5">
    <location>
        <begin position="77"/>
        <end position="86"/>
    </location>
</feature>
<dbReference type="GO" id="GO:0005737">
    <property type="term" value="C:cytoplasm"/>
    <property type="evidence" value="ECO:0007669"/>
    <property type="project" value="InterPro"/>
</dbReference>
<keyword evidence="1" id="KW-0436">Ligase</keyword>
<dbReference type="GO" id="GO:0004827">
    <property type="term" value="F:proline-tRNA ligase activity"/>
    <property type="evidence" value="ECO:0007669"/>
    <property type="project" value="InterPro"/>
</dbReference>
<dbReference type="Gene3D" id="3.30.930.10">
    <property type="entry name" value="Bira Bifunctional Protein, Domain 2"/>
    <property type="match status" value="1"/>
</dbReference>
<dbReference type="InterPro" id="IPR049760">
    <property type="entry name" value="DD_EFCAB10"/>
</dbReference>
<dbReference type="InterPro" id="IPR004499">
    <property type="entry name" value="Pro-tRNA-ligase_IIa_arc-type"/>
</dbReference>
<name>A0A813IJT4_POLGL</name>
<sequence>MSGSSQQGLVLQALAEMFNGSNYLKEKRVDEQLARLVADLVHGKPSDPYKFLAEKLRELSLENSAAPDNSTASGEGPSEKDAKTKAMSDATKPSKGATGLKKASTKPSKGAGMDVKKTDMPEWYAQVVKKAELIEEYICKEEDHLEDFAPELAWVAKFGDTEINEPVALRPTSETAMYSAYSGWVQSHRDLPIEINQWCNMVRWEVKQTMPLIRMRENLWQEGHTAFAEKAPAEEKVLQVLELYAQIYEEMLAVPVVRGKKTRAETFPGADYTMTVEVYVGATGRSIQRGTSHHLGQRFSKMFDISFQDPKDSTSQAREYAYQNSWGFSIHSLGAMVVVHEDDCGLVMAPGVASQQVVIVPVGLKATASEEEKQKEAFGGV</sequence>
<dbReference type="GO" id="GO:0017101">
    <property type="term" value="C:aminoacyl-tRNA synthetase multienzyme complex"/>
    <property type="evidence" value="ECO:0007669"/>
    <property type="project" value="TreeGrafter"/>
</dbReference>
<accession>A0A813IJT4</accession>